<keyword evidence="1" id="KW-0812">Transmembrane</keyword>
<feature type="domain" description="DUF1468" evidence="2">
    <location>
        <begin position="18"/>
        <end position="151"/>
    </location>
</feature>
<feature type="transmembrane region" description="Helical" evidence="1">
    <location>
        <begin position="124"/>
        <end position="143"/>
    </location>
</feature>
<dbReference type="eggNOG" id="ENOG502ZU9N">
    <property type="taxonomic scope" value="Bacteria"/>
</dbReference>
<keyword evidence="1" id="KW-0472">Membrane</keyword>
<dbReference type="STRING" id="1437824.BN940_16176"/>
<reference evidence="3 4" key="1">
    <citation type="journal article" date="2014" name="BMC Microbiol.">
        <title>The oxygen-independent metabolism of cyclic monoterpenes in Castellaniella defragrans 65Phen.</title>
        <authorList>
            <person name="Petasch J."/>
            <person name="Disch E.M."/>
            <person name="Markert S."/>
            <person name="Becher D."/>
            <person name="Schweder T."/>
            <person name="Huttel B."/>
            <person name="Reinhardt R."/>
            <person name="Harder J."/>
        </authorList>
    </citation>
    <scope>NUCLEOTIDE SEQUENCE [LARGE SCALE GENOMIC DNA]</scope>
    <source>
        <strain evidence="3">65Phen</strain>
    </source>
</reference>
<dbReference type="InterPro" id="IPR009936">
    <property type="entry name" value="DUF1468"/>
</dbReference>
<dbReference type="EMBL" id="HG916765">
    <property type="protein sequence ID" value="CDM25675.1"/>
    <property type="molecule type" value="Genomic_DNA"/>
</dbReference>
<evidence type="ECO:0000259" key="2">
    <source>
        <dbReference type="Pfam" id="PF07331"/>
    </source>
</evidence>
<sequence length="162" mass="17784">MRKEFIVFQFIRHPKDFWSGVMFMFFGLAAVVIGQDYPMGTAGRMGPAYFPIVLGGLLSLIGLATTLRALWLRGEAIQRFSVRDLALILFAVFLFGLLVRNAGIVAAVAALVMVSAYASDKFHFRASLILSVGAILFCVLVFVKALGLPLPVFGPWLAWLGR</sequence>
<dbReference type="AlphaFoldDB" id="W8X9Z3"/>
<feature type="transmembrane region" description="Helical" evidence="1">
    <location>
        <begin position="20"/>
        <end position="37"/>
    </location>
</feature>
<organism evidence="3 4">
    <name type="scientific">Castellaniella defragrans (strain DSM 12143 / CCUG 39792 / 65Phen)</name>
    <name type="common">Alcaligenes defragrans</name>
    <dbReference type="NCBI Taxonomy" id="1437824"/>
    <lineage>
        <taxon>Bacteria</taxon>
        <taxon>Pseudomonadati</taxon>
        <taxon>Pseudomonadota</taxon>
        <taxon>Betaproteobacteria</taxon>
        <taxon>Burkholderiales</taxon>
        <taxon>Alcaligenaceae</taxon>
        <taxon>Castellaniella</taxon>
    </lineage>
</organism>
<protein>
    <submittedName>
        <fullName evidence="3">Tricarboxylate transport protein TctB</fullName>
    </submittedName>
</protein>
<evidence type="ECO:0000256" key="1">
    <source>
        <dbReference type="SAM" id="Phobius"/>
    </source>
</evidence>
<dbReference type="HOGENOM" id="CLU_108885_1_0_4"/>
<feature type="transmembrane region" description="Helical" evidence="1">
    <location>
        <begin position="49"/>
        <end position="73"/>
    </location>
</feature>
<dbReference type="Pfam" id="PF07331">
    <property type="entry name" value="TctB"/>
    <property type="match status" value="1"/>
</dbReference>
<accession>W8X9Z3</accession>
<keyword evidence="1" id="KW-1133">Transmembrane helix</keyword>
<feature type="transmembrane region" description="Helical" evidence="1">
    <location>
        <begin position="85"/>
        <end position="118"/>
    </location>
</feature>
<gene>
    <name evidence="3" type="ORF">BN940_16176</name>
</gene>
<evidence type="ECO:0000313" key="4">
    <source>
        <dbReference type="Proteomes" id="UP000019805"/>
    </source>
</evidence>
<dbReference type="KEGG" id="cdn:BN940_16176"/>
<evidence type="ECO:0000313" key="3">
    <source>
        <dbReference type="EMBL" id="CDM25675.1"/>
    </source>
</evidence>
<keyword evidence="4" id="KW-1185">Reference proteome</keyword>
<name>W8X9Z3_CASD6</name>
<proteinExistence type="predicted"/>
<dbReference type="Proteomes" id="UP000019805">
    <property type="component" value="Chromosome"/>
</dbReference>